<evidence type="ECO:0000313" key="2">
    <source>
        <dbReference type="Proteomes" id="UP001480973"/>
    </source>
</evidence>
<name>A0ABV1GLE5_9FIRM</name>
<gene>
    <name evidence="1" type="ORF">WMO38_02825</name>
</gene>
<sequence length="75" mass="8646">MNNDLQNQIKNKETAINAAKDFIECFFNATADFKNQISRETFELFVIKSQINIEANQFLNNVIELCNFLNSIGIK</sequence>
<dbReference type="Proteomes" id="UP001480973">
    <property type="component" value="Unassembled WGS sequence"/>
</dbReference>
<organism evidence="1 2">
    <name type="scientific">Lachnospira intestinalis</name>
    <dbReference type="NCBI Taxonomy" id="3133158"/>
    <lineage>
        <taxon>Bacteria</taxon>
        <taxon>Bacillati</taxon>
        <taxon>Bacillota</taxon>
        <taxon>Clostridia</taxon>
        <taxon>Lachnospirales</taxon>
        <taxon>Lachnospiraceae</taxon>
        <taxon>Lachnospira</taxon>
    </lineage>
</organism>
<keyword evidence="2" id="KW-1185">Reference proteome</keyword>
<evidence type="ECO:0000313" key="1">
    <source>
        <dbReference type="EMBL" id="MEQ2534045.1"/>
    </source>
</evidence>
<proteinExistence type="predicted"/>
<reference evidence="1 2" key="1">
    <citation type="submission" date="2024-03" db="EMBL/GenBank/DDBJ databases">
        <title>Human intestinal bacterial collection.</title>
        <authorList>
            <person name="Pauvert C."/>
            <person name="Hitch T.C.A."/>
            <person name="Clavel T."/>
        </authorList>
    </citation>
    <scope>NUCLEOTIDE SEQUENCE [LARGE SCALE GENOMIC DNA]</scope>
    <source>
        <strain evidence="1 2">CLA-JM-H10</strain>
    </source>
</reference>
<accession>A0ABV1GLE5</accession>
<comment type="caution">
    <text evidence="1">The sequence shown here is derived from an EMBL/GenBank/DDBJ whole genome shotgun (WGS) entry which is preliminary data.</text>
</comment>
<dbReference type="EMBL" id="JBBMES010000002">
    <property type="protein sequence ID" value="MEQ2534045.1"/>
    <property type="molecule type" value="Genomic_DNA"/>
</dbReference>
<protein>
    <submittedName>
        <fullName evidence="1">Uncharacterized protein</fullName>
    </submittedName>
</protein>